<comment type="caution">
    <text evidence="1">The sequence shown here is derived from an EMBL/GenBank/DDBJ whole genome shotgun (WGS) entry which is preliminary data.</text>
</comment>
<name>A0A9D1R3K8_9BACT</name>
<dbReference type="Proteomes" id="UP000824264">
    <property type="component" value="Unassembled WGS sequence"/>
</dbReference>
<organism evidence="1 2">
    <name type="scientific">Candidatus Bilophila faecipullorum</name>
    <dbReference type="NCBI Taxonomy" id="2838482"/>
    <lineage>
        <taxon>Bacteria</taxon>
        <taxon>Pseudomonadati</taxon>
        <taxon>Thermodesulfobacteriota</taxon>
        <taxon>Desulfovibrionia</taxon>
        <taxon>Desulfovibrionales</taxon>
        <taxon>Desulfovibrionaceae</taxon>
        <taxon>Bilophila</taxon>
    </lineage>
</organism>
<gene>
    <name evidence="1" type="ORF">H9874_12040</name>
</gene>
<proteinExistence type="predicted"/>
<dbReference type="InterPro" id="IPR027603">
    <property type="entry name" value="LIC12162"/>
</dbReference>
<evidence type="ECO:0000313" key="1">
    <source>
        <dbReference type="EMBL" id="HIW79853.1"/>
    </source>
</evidence>
<dbReference type="EMBL" id="DXGI01000450">
    <property type="protein sequence ID" value="HIW79853.1"/>
    <property type="molecule type" value="Genomic_DNA"/>
</dbReference>
<accession>A0A9D1R3K8</accession>
<dbReference type="NCBIfam" id="TIGR04331">
    <property type="entry name" value="o_ant_LIC12162"/>
    <property type="match status" value="1"/>
</dbReference>
<dbReference type="AlphaFoldDB" id="A0A9D1R3K8"/>
<sequence>MTTSSITTLILGTLPENADPATHALAGPWCAAPASAEEAGYLMPPEPLADPERLETAARQARQLVSRLAPRLGDAFNAIYETAYDERYWDFVLAPWLVRVVETLVDRLHRAEGILQTFGKLPLSVPVLPPPEETAIPDFAFADTQDFIMGGILNPAWNHQLLSRLLERRWPESWTAVELPRVRRAASPRPSENPVKRLARNILFSLPFPRIKGFSLRQSLELSLVLLLNRDRRDDTLPLRLLGDPSAPPLPLGFTEDEALTFILSIRPQSLQEAAIPLSLGHKQARIRSRVVSVAACEDDAYRIKMALHRGRGCRMIFIQHGGEYGYVKTSVAYPLVEYRQHRFITWGWKHHGLLPGNFLPLPHPQLAALRDAHREKSPSLLLVGTEMALLPYTLKSMLRGRQHFAYREGRARFVAALPEPLRAQTLYRPYFDVPSSLEDAPWLLRRFPEVQRCTGPLEPHMLGCRLLVLDHAGTTLAQALAADVPLLLYWDPASASFTPEAEALLDKLREAGILHDSPESAAAKAAEIWDDVPGWWARVRAACKPWASQHALTNKDDVSHVWKLILKDV</sequence>
<reference evidence="1" key="1">
    <citation type="journal article" date="2021" name="PeerJ">
        <title>Extensive microbial diversity within the chicken gut microbiome revealed by metagenomics and culture.</title>
        <authorList>
            <person name="Gilroy R."/>
            <person name="Ravi A."/>
            <person name="Getino M."/>
            <person name="Pursley I."/>
            <person name="Horton D.L."/>
            <person name="Alikhan N.F."/>
            <person name="Baker D."/>
            <person name="Gharbi K."/>
            <person name="Hall N."/>
            <person name="Watson M."/>
            <person name="Adriaenssens E.M."/>
            <person name="Foster-Nyarko E."/>
            <person name="Jarju S."/>
            <person name="Secka A."/>
            <person name="Antonio M."/>
            <person name="Oren A."/>
            <person name="Chaudhuri R.R."/>
            <person name="La Ragione R."/>
            <person name="Hildebrand F."/>
            <person name="Pallen M.J."/>
        </authorList>
    </citation>
    <scope>NUCLEOTIDE SEQUENCE</scope>
    <source>
        <strain evidence="1">ChiSxjej5B17-1746</strain>
    </source>
</reference>
<protein>
    <submittedName>
        <fullName evidence="1">LIC12162 family protein</fullName>
    </submittedName>
</protein>
<evidence type="ECO:0000313" key="2">
    <source>
        <dbReference type="Proteomes" id="UP000824264"/>
    </source>
</evidence>
<reference evidence="1" key="2">
    <citation type="submission" date="2021-04" db="EMBL/GenBank/DDBJ databases">
        <authorList>
            <person name="Gilroy R."/>
        </authorList>
    </citation>
    <scope>NUCLEOTIDE SEQUENCE</scope>
    <source>
        <strain evidence="1">ChiSxjej5B17-1746</strain>
    </source>
</reference>